<dbReference type="EMBL" id="QTSX02000127">
    <property type="protein sequence ID" value="KAJ9088358.1"/>
    <property type="molecule type" value="Genomic_DNA"/>
</dbReference>
<evidence type="ECO:0000313" key="2">
    <source>
        <dbReference type="Proteomes" id="UP001165960"/>
    </source>
</evidence>
<evidence type="ECO:0000313" key="1">
    <source>
        <dbReference type="EMBL" id="KAJ9088358.1"/>
    </source>
</evidence>
<gene>
    <name evidence="1" type="ORF">DSO57_1023952</name>
</gene>
<reference evidence="1" key="1">
    <citation type="submission" date="2022-04" db="EMBL/GenBank/DDBJ databases">
        <title>Genome of the entomopathogenic fungus Entomophthora muscae.</title>
        <authorList>
            <person name="Elya C."/>
            <person name="Lovett B.R."/>
            <person name="Lee E."/>
            <person name="Macias A.M."/>
            <person name="Hajek A.E."/>
            <person name="De Bivort B.L."/>
            <person name="Kasson M.T."/>
            <person name="De Fine Licht H.H."/>
            <person name="Stajich J.E."/>
        </authorList>
    </citation>
    <scope>NUCLEOTIDE SEQUENCE</scope>
    <source>
        <strain evidence="1">Berkeley</strain>
    </source>
</reference>
<protein>
    <submittedName>
        <fullName evidence="1">Uncharacterized protein</fullName>
    </submittedName>
</protein>
<comment type="caution">
    <text evidence="1">The sequence shown here is derived from an EMBL/GenBank/DDBJ whole genome shotgun (WGS) entry which is preliminary data.</text>
</comment>
<proteinExistence type="predicted"/>
<sequence length="873" mass="94685">MASHSSHKPENQRTGLSSLDDGLLPFPSLAPSSPDLGSPGTSQAGIKTSIRTPISRRNRADTLPNSFSYTFPFSAPPGLKSSPSNSDLKGITSNSIPTPKSIPTLARGPGVLRHRGATFSVPTSTLSTPFGQSGSFSPFYNSPVSQMSSKPGLAGGDESDQALARSLGYLGLDDPDPMTSEPSRIPLESKTIAALKNLGRNRSRSFNVAMNYSSDPRSASPTSNVSPVSAAPPRMTLRQARARAISVGFLNQDELFDAFPELGALADDDDVSDEGSGHGNNRDGARDDYSLEYAAPPPPPSRSLWVGNLDASITPNELLALFSPYGPIESLRVLPEKECAFINFQVLDDAIRAKDDMQGGRMGNLNIRIGFGKADSSYATAGAEMQTSQPTRALWIGNISASTSSAILQSIFSNFGAVESARVLVHKNCGFVNFATTEEAQRARTAMNGKEISGSVVRIGYAKVPPQTETGPKSNRPIVPIPLNLLGIPVDISEVEGAAMPEAEPPSPISKRMPMGQLLGMNKELITFPYKSSIPPLPAPHPERRIDQNILRERRKALDSSPSLQDINLIFEELYEISVDLCTDYIGNTVIQKLMEKGSDLHKRLLIEKVAPHMAAIGCHKNGTWAVQKIIDCAHTPDQIKPIVDHLKPYAPPLLLDQFGNYVIQCCLKFGKNVNQFIFDAIHARFWDVVHGRFGTRAVRTCLDSKFTTKEQQKLVAIALVHHGLFLATDANGSILLTWLLDSSTISGRYRALVPQFSVHLPVLCTHKLASLTILKIINQRVEPDARSKLIDSLFFSGDESILESVLADQAYGLGLVQKILASSCIDDGLKERISDKVRAMLSQLQLVNVQSYRTLAEDLSSFPHYDGSPILQ</sequence>
<name>A0ACC2UMU7_9FUNG</name>
<accession>A0ACC2UMU7</accession>
<organism evidence="1 2">
    <name type="scientific">Entomophthora muscae</name>
    <dbReference type="NCBI Taxonomy" id="34485"/>
    <lineage>
        <taxon>Eukaryota</taxon>
        <taxon>Fungi</taxon>
        <taxon>Fungi incertae sedis</taxon>
        <taxon>Zoopagomycota</taxon>
        <taxon>Entomophthoromycotina</taxon>
        <taxon>Entomophthoromycetes</taxon>
        <taxon>Entomophthorales</taxon>
        <taxon>Entomophthoraceae</taxon>
        <taxon>Entomophthora</taxon>
    </lineage>
</organism>
<keyword evidence="2" id="KW-1185">Reference proteome</keyword>
<dbReference type="Proteomes" id="UP001165960">
    <property type="component" value="Unassembled WGS sequence"/>
</dbReference>